<sequence>MAPGWGRPPSPTRESRKGKHASIGGASMLTDLLPKNKGTTATAATAASHEGQDGSEGAPGFFSSMRKRSNPLQVASKVPQSAMVSPLPPSEPRKESSTNPLGEATKGEDKSGMTSYSQRPRRSHRRNISTGAMITSVIDEVSSDATISNKLTAFRNRSTAQRSSLNNSTTAQEFRPVTPPPRLSTSSGSGASLGAVSPIEFSRSSEDSVDTNKRTKSPVFAFPPSLKIRPVPYQVDRKDAPESPTARSSTAALLPPIELKASPPKEGGLGVSKHPREASTSSERIAKKLEPDNDLTPVAVPRRRIHHLHIGTGNTRPVPSQDTPKARVSNEEEPSALAASGSTVLSVSNSNSSKTLAPRSTVAANKQFESLNGRASPGISASLGRLAGSSTAEKLDDTQAGGARSSGVSRRNSLTGGTTRATLSSTTSGGGLKIPARIRQTQDALKRDLNAVREFALSIDEIKRLQLNYDMVLLDVKQLCGFDTSASDVGEMFKANTSTSASHRGPHPRQGVKNEDLSQPPTPSSPTFSHAISTERDRRIIAVPEVQPKTQTNEPTFIPLEQKEQAKTSLLELDAKFAIWWECADLLIELGGAAPPAVGGTPVKSPTMPALRRPTAGFGDAQATPRASPMQPVLAPEELSPLATYETHQPSLQSLAEPNAIGSLSKRRKSTGQQDLNARQVQLLKGMLNTPNPKELSSTFETQMSQEPTFSSLSPVISNPPSTIRTMDHPTTESADQNGPPLGDIGTTRSNEREKKRGRRVSALVGKLGVKEILAGLKWAKEKAMQRPKQAPAQPFSAPRDSMDAMQGDDVPQSDVEPVTSNSQVSLSQTGAISRDNLNATSTTHSTASPPSGGQPPSPYKRSRRRSLASIFKFGAGTQPRDRSMSRSQSRVDLTSPTFPNGDHGAQWYPGNASSHDIDSEWDCINSPSDVPGRNAFAHQSQSSNLDVASTVSDKRGRTAPVGIPISNRSRRGSRAGGDMSASQHAYSSASASVASLAGSSIYGSAASHQSLHESFGGRSYTDKSEDERRRLRKPPSKTPRRPPSAGGRRSRPSSSSGSAAQIMSPTPSTTMPAGLDRSYHTSRSVSGQSHVKVNGTSSMRAAGVPSSVSSGDLSQPKLALTPDNIVPLLIYAREVKHKIAECLIQLKSLESDLLLSIPGAGTELHDDSGAIEIAPQGSRW</sequence>
<reference evidence="2 3" key="1">
    <citation type="journal article" date="2011" name="PLoS Pathog.">
        <title>Endophytic Life Strategies Decoded by Genome and Transcriptome Analyses of the Mutualistic Root Symbiont Piriformospora indica.</title>
        <authorList>
            <person name="Zuccaro A."/>
            <person name="Lahrmann U."/>
            <person name="Guldener U."/>
            <person name="Langen G."/>
            <person name="Pfiffi S."/>
            <person name="Biedenkopf D."/>
            <person name="Wong P."/>
            <person name="Samans B."/>
            <person name="Grimm C."/>
            <person name="Basiewicz M."/>
            <person name="Murat C."/>
            <person name="Martin F."/>
            <person name="Kogel K.H."/>
        </authorList>
    </citation>
    <scope>NUCLEOTIDE SEQUENCE [LARGE SCALE GENOMIC DNA]</scope>
    <source>
        <strain evidence="2 3">DSM 11827</strain>
    </source>
</reference>
<proteinExistence type="predicted"/>
<feature type="compositionally biased region" description="Pro residues" evidence="1">
    <location>
        <begin position="1"/>
        <end position="11"/>
    </location>
</feature>
<evidence type="ECO:0000313" key="3">
    <source>
        <dbReference type="Proteomes" id="UP000007148"/>
    </source>
</evidence>
<dbReference type="Proteomes" id="UP000007148">
    <property type="component" value="Unassembled WGS sequence"/>
</dbReference>
<protein>
    <submittedName>
        <fullName evidence="2">Uncharacterized protein</fullName>
    </submittedName>
</protein>
<feature type="compositionally biased region" description="Low complexity" evidence="1">
    <location>
        <begin position="840"/>
        <end position="852"/>
    </location>
</feature>
<feature type="compositionally biased region" description="Polar residues" evidence="1">
    <location>
        <begin position="70"/>
        <end position="83"/>
    </location>
</feature>
<name>G4TUS1_SERID</name>
<feature type="compositionally biased region" description="Basic and acidic residues" evidence="1">
    <location>
        <begin position="203"/>
        <end position="213"/>
    </location>
</feature>
<gene>
    <name evidence="2" type="ORF">PIIN_09049</name>
</gene>
<dbReference type="OMA" id="NWDDDFQ"/>
<dbReference type="OrthoDB" id="2554322at2759"/>
<feature type="compositionally biased region" description="Polar residues" evidence="1">
    <location>
        <begin position="406"/>
        <end position="427"/>
    </location>
</feature>
<feature type="compositionally biased region" description="Polar residues" evidence="1">
    <location>
        <begin position="819"/>
        <end position="839"/>
    </location>
</feature>
<keyword evidence="3" id="KW-1185">Reference proteome</keyword>
<feature type="compositionally biased region" description="Polar residues" evidence="1">
    <location>
        <begin position="1082"/>
        <end position="1100"/>
    </location>
</feature>
<feature type="region of interest" description="Disordered" evidence="1">
    <location>
        <begin position="931"/>
        <end position="982"/>
    </location>
</feature>
<feature type="compositionally biased region" description="Polar residues" evidence="1">
    <location>
        <begin position="707"/>
        <end position="725"/>
    </location>
</feature>
<feature type="region of interest" description="Disordered" evidence="1">
    <location>
        <begin position="497"/>
        <end position="534"/>
    </location>
</feature>
<comment type="caution">
    <text evidence="2">The sequence shown here is derived from an EMBL/GenBank/DDBJ whole genome shotgun (WGS) entry which is preliminary data.</text>
</comment>
<accession>G4TUS1</accession>
<feature type="region of interest" description="Disordered" evidence="1">
    <location>
        <begin position="1"/>
        <end position="134"/>
    </location>
</feature>
<feature type="region of interest" description="Disordered" evidence="1">
    <location>
        <begin position="781"/>
        <end position="913"/>
    </location>
</feature>
<dbReference type="InParanoid" id="G4TUS1"/>
<dbReference type="AlphaFoldDB" id="G4TUS1"/>
<feature type="compositionally biased region" description="Polar residues" evidence="1">
    <location>
        <begin position="1062"/>
        <end position="1072"/>
    </location>
</feature>
<feature type="compositionally biased region" description="Polar residues" evidence="1">
    <location>
        <begin position="938"/>
        <end position="952"/>
    </location>
</feature>
<feature type="compositionally biased region" description="Polar residues" evidence="1">
    <location>
        <begin position="312"/>
        <end position="323"/>
    </location>
</feature>
<feature type="region of interest" description="Disordered" evidence="1">
    <location>
        <begin position="707"/>
        <end position="760"/>
    </location>
</feature>
<feature type="compositionally biased region" description="Low complexity" evidence="1">
    <location>
        <begin position="340"/>
        <end position="356"/>
    </location>
</feature>
<feature type="compositionally biased region" description="Low complexity" evidence="1">
    <location>
        <begin position="183"/>
        <end position="197"/>
    </location>
</feature>
<dbReference type="HOGENOM" id="CLU_272993_0_0_1"/>
<evidence type="ECO:0000256" key="1">
    <source>
        <dbReference type="SAM" id="MobiDB-lite"/>
    </source>
</evidence>
<feature type="region of interest" description="Disordered" evidence="1">
    <location>
        <begin position="151"/>
        <end position="359"/>
    </location>
</feature>
<feature type="region of interest" description="Disordered" evidence="1">
    <location>
        <begin position="1009"/>
        <end position="1118"/>
    </location>
</feature>
<dbReference type="eggNOG" id="ENOG502SD3M">
    <property type="taxonomic scope" value="Eukaryota"/>
</dbReference>
<feature type="compositionally biased region" description="Basic and acidic residues" evidence="1">
    <location>
        <begin position="1021"/>
        <end position="1030"/>
    </location>
</feature>
<feature type="compositionally biased region" description="Low complexity" evidence="1">
    <location>
        <begin position="1044"/>
        <end position="1061"/>
    </location>
</feature>
<organism evidence="2 3">
    <name type="scientific">Serendipita indica (strain DSM 11827)</name>
    <name type="common">Root endophyte fungus</name>
    <name type="synonym">Piriformospora indica</name>
    <dbReference type="NCBI Taxonomy" id="1109443"/>
    <lineage>
        <taxon>Eukaryota</taxon>
        <taxon>Fungi</taxon>
        <taxon>Dikarya</taxon>
        <taxon>Basidiomycota</taxon>
        <taxon>Agaricomycotina</taxon>
        <taxon>Agaricomycetes</taxon>
        <taxon>Sebacinales</taxon>
        <taxon>Serendipitaceae</taxon>
        <taxon>Serendipita</taxon>
    </lineage>
</organism>
<feature type="compositionally biased region" description="Polar residues" evidence="1">
    <location>
        <begin position="151"/>
        <end position="172"/>
    </location>
</feature>
<feature type="compositionally biased region" description="Polar residues" evidence="1">
    <location>
        <begin position="886"/>
        <end position="899"/>
    </location>
</feature>
<feature type="compositionally biased region" description="Basic residues" evidence="1">
    <location>
        <begin position="1031"/>
        <end position="1041"/>
    </location>
</feature>
<feature type="region of interest" description="Disordered" evidence="1">
    <location>
        <begin position="390"/>
        <end position="433"/>
    </location>
</feature>
<evidence type="ECO:0000313" key="2">
    <source>
        <dbReference type="EMBL" id="CCA75064.1"/>
    </source>
</evidence>
<dbReference type="EMBL" id="CAFZ01000392">
    <property type="protein sequence ID" value="CCA75064.1"/>
    <property type="molecule type" value="Genomic_DNA"/>
</dbReference>